<dbReference type="Pfam" id="PF13391">
    <property type="entry name" value="HNH_2"/>
    <property type="match status" value="1"/>
</dbReference>
<evidence type="ECO:0000259" key="1">
    <source>
        <dbReference type="Pfam" id="PF13391"/>
    </source>
</evidence>
<name>A0A7S2U931_9STRA</name>
<evidence type="ECO:0000313" key="2">
    <source>
        <dbReference type="EMBL" id="CAD9812429.1"/>
    </source>
</evidence>
<gene>
    <name evidence="2" type="ORF">ASEP1449_LOCUS4254</name>
</gene>
<accession>A0A7S2U931</accession>
<reference evidence="2" key="1">
    <citation type="submission" date="2021-01" db="EMBL/GenBank/DDBJ databases">
        <authorList>
            <person name="Corre E."/>
            <person name="Pelletier E."/>
            <person name="Niang G."/>
            <person name="Scheremetjew M."/>
            <person name="Finn R."/>
            <person name="Kale V."/>
            <person name="Holt S."/>
            <person name="Cochrane G."/>
            <person name="Meng A."/>
            <person name="Brown T."/>
            <person name="Cohen L."/>
        </authorList>
    </citation>
    <scope>NUCLEOTIDE SEQUENCE</scope>
    <source>
        <strain evidence="2">CCMP2084</strain>
    </source>
</reference>
<dbReference type="AlphaFoldDB" id="A0A7S2U931"/>
<organism evidence="2">
    <name type="scientific">Attheya septentrionalis</name>
    <dbReference type="NCBI Taxonomy" id="420275"/>
    <lineage>
        <taxon>Eukaryota</taxon>
        <taxon>Sar</taxon>
        <taxon>Stramenopiles</taxon>
        <taxon>Ochrophyta</taxon>
        <taxon>Bacillariophyta</taxon>
        <taxon>Coscinodiscophyceae</taxon>
        <taxon>Chaetocerotophycidae</taxon>
        <taxon>Chaetocerotales</taxon>
        <taxon>Attheyaceae</taxon>
        <taxon>Attheya</taxon>
    </lineage>
</organism>
<protein>
    <recommendedName>
        <fullName evidence="1">HNH nuclease domain-containing protein</fullName>
    </recommendedName>
</protein>
<dbReference type="InterPro" id="IPR003615">
    <property type="entry name" value="HNH_nuc"/>
</dbReference>
<sequence>MVSTAAVPLEELPAVEVLQNESVVVKWGQGGAKQTTARHSTLFSDAPYLFSAVDSNGDEPFIKTFGSLLNCSGGILTIGETRYRIQVEEQQGDNVTDKLIPFFNVLPDLLREVNLTRKSRLNCWERESAWTTGSKRDGKFRKKVIAFYDRASNSKKNVKCQILDELTPITEAQDKIIAAHIWKASTRGKGLEEFGLLPKDINSARNGIFLTKGIEDAFDKQQVCFLYNVLESSLILWVADHAIMSETMLGSTKKFSDVHQKPLLCPHGRLPYRRLLSWHARLTLELRKETLQGPNYTSVYDNSPGREHAKRDPIAQAIDAMVEPGDDASLGSP</sequence>
<dbReference type="EMBL" id="HBHQ01006322">
    <property type="protein sequence ID" value="CAD9812429.1"/>
    <property type="molecule type" value="Transcribed_RNA"/>
</dbReference>
<feature type="domain" description="HNH nuclease" evidence="1">
    <location>
        <begin position="170"/>
        <end position="225"/>
    </location>
</feature>
<proteinExistence type="predicted"/>